<dbReference type="EMBL" id="CP046996">
    <property type="protein sequence ID" value="QGZ99394.1"/>
    <property type="molecule type" value="Genomic_DNA"/>
</dbReference>
<dbReference type="SUPFAM" id="SSF55620">
    <property type="entry name" value="Tetrahydrobiopterin biosynthesis enzymes-like"/>
    <property type="match status" value="1"/>
</dbReference>
<evidence type="ECO:0000313" key="9">
    <source>
        <dbReference type="Proteomes" id="UP000430508"/>
    </source>
</evidence>
<dbReference type="GO" id="GO:0005737">
    <property type="term" value="C:cytoplasm"/>
    <property type="evidence" value="ECO:0007669"/>
    <property type="project" value="TreeGrafter"/>
</dbReference>
<dbReference type="CDD" id="cd00534">
    <property type="entry name" value="DHNA_DHNTPE"/>
    <property type="match status" value="1"/>
</dbReference>
<evidence type="ECO:0000256" key="1">
    <source>
        <dbReference type="ARBA" id="ARBA00001353"/>
    </source>
</evidence>
<evidence type="ECO:0000256" key="3">
    <source>
        <dbReference type="ARBA" id="ARBA00005708"/>
    </source>
</evidence>
<dbReference type="Gene3D" id="3.30.1130.10">
    <property type="match status" value="1"/>
</dbReference>
<dbReference type="Pfam" id="PF02152">
    <property type="entry name" value="FolB"/>
    <property type="match status" value="1"/>
</dbReference>
<dbReference type="EC" id="4.1.2.25" evidence="6"/>
<dbReference type="PANTHER" id="PTHR42844:SF1">
    <property type="entry name" value="DIHYDRONEOPTERIN ALDOLASE 1-RELATED"/>
    <property type="match status" value="1"/>
</dbReference>
<feature type="domain" description="Dihydroneopterin aldolase/epimerase" evidence="7">
    <location>
        <begin position="7"/>
        <end position="118"/>
    </location>
</feature>
<dbReference type="RefSeq" id="WP_025204988.1">
    <property type="nucleotide sequence ID" value="NZ_CP046996.1"/>
</dbReference>
<dbReference type="InterPro" id="IPR043133">
    <property type="entry name" value="GTP-CH-I_C/QueF"/>
</dbReference>
<comment type="catalytic activity">
    <reaction evidence="1 6">
        <text>7,8-dihydroneopterin = 6-hydroxymethyl-7,8-dihydropterin + glycolaldehyde</text>
        <dbReference type="Rhea" id="RHEA:10540"/>
        <dbReference type="ChEBI" id="CHEBI:17001"/>
        <dbReference type="ChEBI" id="CHEBI:17071"/>
        <dbReference type="ChEBI" id="CHEBI:44841"/>
        <dbReference type="EC" id="4.1.2.25"/>
    </reaction>
</comment>
<dbReference type="NCBIfam" id="TIGR00525">
    <property type="entry name" value="folB"/>
    <property type="match status" value="1"/>
</dbReference>
<protein>
    <recommendedName>
        <fullName evidence="6">7,8-dihydroneopterin aldolase</fullName>
        <ecNumber evidence="6">4.1.2.25</ecNumber>
    </recommendedName>
</protein>
<comment type="pathway">
    <text evidence="2 6">Cofactor biosynthesis; tetrahydrofolate biosynthesis; 2-amino-4-hydroxy-6-hydroxymethyl-7,8-dihydropteridine diphosphate from 7,8-dihydroneopterin triphosphate: step 3/4.</text>
</comment>
<accession>A0A857DGJ2</accession>
<evidence type="ECO:0000256" key="5">
    <source>
        <dbReference type="ARBA" id="ARBA00023239"/>
    </source>
</evidence>
<dbReference type="UniPathway" id="UPA00077">
    <property type="reaction ID" value="UER00154"/>
</dbReference>
<evidence type="ECO:0000313" key="8">
    <source>
        <dbReference type="EMBL" id="QGZ99394.1"/>
    </source>
</evidence>
<evidence type="ECO:0000256" key="4">
    <source>
        <dbReference type="ARBA" id="ARBA00022909"/>
    </source>
</evidence>
<name>A0A857DGJ2_9FIRM</name>
<comment type="function">
    <text evidence="6">Catalyzes the conversion of 7,8-dihydroneopterin to 6-hydroxymethyl-7,8-dihydropterin.</text>
</comment>
<dbReference type="InterPro" id="IPR006157">
    <property type="entry name" value="FolB_dom"/>
</dbReference>
<dbReference type="InterPro" id="IPR006156">
    <property type="entry name" value="Dihydroneopterin_aldolase"/>
</dbReference>
<dbReference type="GO" id="GO:0046654">
    <property type="term" value="P:tetrahydrofolate biosynthetic process"/>
    <property type="evidence" value="ECO:0007669"/>
    <property type="project" value="UniProtKB-UniRule"/>
</dbReference>
<organism evidence="8 9">
    <name type="scientific">Dehalobacter restrictus</name>
    <dbReference type="NCBI Taxonomy" id="55583"/>
    <lineage>
        <taxon>Bacteria</taxon>
        <taxon>Bacillati</taxon>
        <taxon>Bacillota</taxon>
        <taxon>Clostridia</taxon>
        <taxon>Eubacteriales</taxon>
        <taxon>Desulfitobacteriaceae</taxon>
        <taxon>Dehalobacter</taxon>
    </lineage>
</organism>
<comment type="similarity">
    <text evidence="3 6">Belongs to the DHNA family.</text>
</comment>
<keyword evidence="5 6" id="KW-0456">Lyase</keyword>
<keyword evidence="4 6" id="KW-0289">Folate biosynthesis</keyword>
<dbReference type="Proteomes" id="UP000430508">
    <property type="component" value="Chromosome"/>
</dbReference>
<dbReference type="FunFam" id="3.30.1130.10:FF:000003">
    <property type="entry name" value="7,8-dihydroneopterin aldolase"/>
    <property type="match status" value="1"/>
</dbReference>
<evidence type="ECO:0000256" key="2">
    <source>
        <dbReference type="ARBA" id="ARBA00005013"/>
    </source>
</evidence>
<sequence>MKESDVIHLRGMEFYAYHGVMEEEQVLGQRFLIDVDIFLKKPVSMQDNLAETVNYAEVYQVIKNCVLDQRYQLIETLAEKIALEITTGFRCSGVRVEVHKPNAPVSGILKDISVEIIREKKDESIFKFGEQ</sequence>
<dbReference type="GO" id="GO:0004150">
    <property type="term" value="F:dihydroneopterin aldolase activity"/>
    <property type="evidence" value="ECO:0007669"/>
    <property type="project" value="UniProtKB-UniRule"/>
</dbReference>
<evidence type="ECO:0000256" key="6">
    <source>
        <dbReference type="RuleBase" id="RU362079"/>
    </source>
</evidence>
<dbReference type="NCBIfam" id="TIGR00526">
    <property type="entry name" value="folB_dom"/>
    <property type="match status" value="1"/>
</dbReference>
<gene>
    <name evidence="8" type="primary">folB</name>
    <name evidence="8" type="ORF">GQ588_01250</name>
</gene>
<reference evidence="8 9" key="1">
    <citation type="submission" date="2019-12" db="EMBL/GenBank/DDBJ databases">
        <title>Sequence classification of anaerobic respiratory reductive dehalogenases: First we see many, then we see few.</title>
        <authorList>
            <person name="Molenda O."/>
            <person name="Puentes Jacome L.A."/>
            <person name="Cao X."/>
            <person name="Nesbo C.L."/>
            <person name="Tang S."/>
            <person name="Morson N."/>
            <person name="Patron J."/>
            <person name="Lomheim L."/>
            <person name="Wishart D.S."/>
            <person name="Edwards E.A."/>
        </authorList>
    </citation>
    <scope>NUCLEOTIDE SEQUENCE [LARGE SCALE GENOMIC DNA]</scope>
    <source>
        <strain evidence="8 9">12DCA</strain>
    </source>
</reference>
<dbReference type="SMART" id="SM00905">
    <property type="entry name" value="FolB"/>
    <property type="match status" value="1"/>
</dbReference>
<dbReference type="PANTHER" id="PTHR42844">
    <property type="entry name" value="DIHYDRONEOPTERIN ALDOLASE 1-RELATED"/>
    <property type="match status" value="1"/>
</dbReference>
<evidence type="ECO:0000259" key="7">
    <source>
        <dbReference type="SMART" id="SM00905"/>
    </source>
</evidence>
<proteinExistence type="inferred from homology"/>
<dbReference type="AlphaFoldDB" id="A0A857DGJ2"/>
<dbReference type="GO" id="GO:0046656">
    <property type="term" value="P:folic acid biosynthetic process"/>
    <property type="evidence" value="ECO:0007669"/>
    <property type="project" value="UniProtKB-UniRule"/>
</dbReference>